<dbReference type="PANTHER" id="PTHR43066">
    <property type="entry name" value="RHOMBOID-RELATED PROTEIN"/>
    <property type="match status" value="1"/>
</dbReference>
<dbReference type="SUPFAM" id="SSF144091">
    <property type="entry name" value="Rhomboid-like"/>
    <property type="match status" value="1"/>
</dbReference>
<dbReference type="InterPro" id="IPR022764">
    <property type="entry name" value="Peptidase_S54_rhomboid_dom"/>
</dbReference>
<dbReference type="GO" id="GO:0004252">
    <property type="term" value="F:serine-type endopeptidase activity"/>
    <property type="evidence" value="ECO:0007669"/>
    <property type="project" value="InterPro"/>
</dbReference>
<protein>
    <recommendedName>
        <fullName evidence="9">Peptidase S54 rhomboid domain-containing protein</fullName>
    </recommendedName>
</protein>
<evidence type="ECO:0000256" key="2">
    <source>
        <dbReference type="ARBA" id="ARBA00009045"/>
    </source>
</evidence>
<evidence type="ECO:0000256" key="3">
    <source>
        <dbReference type="ARBA" id="ARBA00022670"/>
    </source>
</evidence>
<organism evidence="10 11">
    <name type="scientific">Candidatus Halobonum tyrrellensis G22</name>
    <dbReference type="NCBI Taxonomy" id="1324957"/>
    <lineage>
        <taxon>Archaea</taxon>
        <taxon>Methanobacteriati</taxon>
        <taxon>Methanobacteriota</taxon>
        <taxon>Stenosarchaea group</taxon>
        <taxon>Halobacteria</taxon>
        <taxon>Halobacteriales</taxon>
        <taxon>Haloferacaceae</taxon>
        <taxon>Candidatus Halobonum</taxon>
    </lineage>
</organism>
<dbReference type="GO" id="GO:0006508">
    <property type="term" value="P:proteolysis"/>
    <property type="evidence" value="ECO:0007669"/>
    <property type="project" value="UniProtKB-KW"/>
</dbReference>
<feature type="transmembrane region" description="Helical" evidence="8">
    <location>
        <begin position="93"/>
        <end position="112"/>
    </location>
</feature>
<gene>
    <name evidence="10" type="ORF">K933_13414</name>
</gene>
<evidence type="ECO:0000256" key="6">
    <source>
        <dbReference type="ARBA" id="ARBA00022989"/>
    </source>
</evidence>
<accession>V4HA43</accession>
<feature type="transmembrane region" description="Helical" evidence="8">
    <location>
        <begin position="118"/>
        <end position="139"/>
    </location>
</feature>
<evidence type="ECO:0000256" key="7">
    <source>
        <dbReference type="ARBA" id="ARBA00023136"/>
    </source>
</evidence>
<evidence type="ECO:0000256" key="5">
    <source>
        <dbReference type="ARBA" id="ARBA00022801"/>
    </source>
</evidence>
<dbReference type="EMBL" id="ASGZ01000056">
    <property type="protein sequence ID" value="ESP87585.1"/>
    <property type="molecule type" value="Genomic_DNA"/>
</dbReference>
<feature type="transmembrane region" description="Helical" evidence="8">
    <location>
        <begin position="68"/>
        <end position="86"/>
    </location>
</feature>
<proteinExistence type="inferred from homology"/>
<dbReference type="AlphaFoldDB" id="V4HA43"/>
<keyword evidence="6 8" id="KW-1133">Transmembrane helix</keyword>
<dbReference type="PATRIC" id="fig|1324957.4.peg.2720"/>
<dbReference type="Pfam" id="PF01694">
    <property type="entry name" value="Rhomboid"/>
    <property type="match status" value="1"/>
</dbReference>
<dbReference type="InterPro" id="IPR035952">
    <property type="entry name" value="Rhomboid-like_sf"/>
</dbReference>
<dbReference type="eggNOG" id="arCOG01768">
    <property type="taxonomic scope" value="Archaea"/>
</dbReference>
<dbReference type="Proteomes" id="UP000017840">
    <property type="component" value="Unassembled WGS sequence"/>
</dbReference>
<comment type="subcellular location">
    <subcellularLocation>
        <location evidence="1">Membrane</location>
        <topology evidence="1">Multi-pass membrane protein</topology>
    </subcellularLocation>
</comment>
<keyword evidence="11" id="KW-1185">Reference proteome</keyword>
<keyword evidence="3" id="KW-0645">Protease</keyword>
<feature type="transmembrane region" description="Helical" evidence="8">
    <location>
        <begin position="177"/>
        <end position="196"/>
    </location>
</feature>
<evidence type="ECO:0000313" key="11">
    <source>
        <dbReference type="Proteomes" id="UP000017840"/>
    </source>
</evidence>
<dbReference type="Gene3D" id="1.20.1540.10">
    <property type="entry name" value="Rhomboid-like"/>
    <property type="match status" value="1"/>
</dbReference>
<feature type="transmembrane region" description="Helical" evidence="8">
    <location>
        <begin position="151"/>
        <end position="171"/>
    </location>
</feature>
<name>V4HA43_9EURY</name>
<comment type="caution">
    <text evidence="10">The sequence shown here is derived from an EMBL/GenBank/DDBJ whole genome shotgun (WGS) entry which is preliminary data.</text>
</comment>
<evidence type="ECO:0000256" key="1">
    <source>
        <dbReference type="ARBA" id="ARBA00004141"/>
    </source>
</evidence>
<feature type="domain" description="Peptidase S54 rhomboid" evidence="9">
    <location>
        <begin position="54"/>
        <end position="193"/>
    </location>
</feature>
<keyword evidence="7 8" id="KW-0472">Membrane</keyword>
<dbReference type="PANTHER" id="PTHR43066:SF1">
    <property type="entry name" value="RHOMBOID PROTEIN 2"/>
    <property type="match status" value="1"/>
</dbReference>
<keyword evidence="4 8" id="KW-0812">Transmembrane</keyword>
<evidence type="ECO:0000256" key="8">
    <source>
        <dbReference type="SAM" id="Phobius"/>
    </source>
</evidence>
<reference evidence="10 11" key="1">
    <citation type="journal article" date="2013" name="Genome Announc.">
        <title>Draft Genome Sequence of 'Candidatus Halobonum tyrrellensis' Strain G22, Isolated from the Hypersaline Waters of Lake Tyrrell, Australia.</title>
        <authorList>
            <person name="Ugalde J.A."/>
            <person name="Narasingarao P."/>
            <person name="Kuo S."/>
            <person name="Podell S."/>
            <person name="Allen E.E."/>
        </authorList>
    </citation>
    <scope>NUCLEOTIDE SEQUENCE [LARGE SCALE GENOMIC DNA]</scope>
    <source>
        <strain evidence="10 11">G22</strain>
    </source>
</reference>
<keyword evidence="5" id="KW-0378">Hydrolase</keyword>
<dbReference type="GO" id="GO:0016020">
    <property type="term" value="C:membrane"/>
    <property type="evidence" value="ECO:0007669"/>
    <property type="project" value="UniProtKB-SubCell"/>
</dbReference>
<comment type="similarity">
    <text evidence="2">Belongs to the peptidase S54 family.</text>
</comment>
<evidence type="ECO:0000256" key="4">
    <source>
        <dbReference type="ARBA" id="ARBA00022692"/>
    </source>
</evidence>
<evidence type="ECO:0000313" key="10">
    <source>
        <dbReference type="EMBL" id="ESP87585.1"/>
    </source>
</evidence>
<dbReference type="STRING" id="1324957.K933_13414"/>
<evidence type="ECO:0000259" key="9">
    <source>
        <dbReference type="Pfam" id="PF01694"/>
    </source>
</evidence>
<feature type="transmembrane region" description="Helical" evidence="8">
    <location>
        <begin position="21"/>
        <end position="48"/>
    </location>
</feature>
<sequence>MSRARSPSRSLSAALRAPAEALAAMVAVSAAFWLVGFVGLALGGLFVLTPAVRPWTLVTSVYAHAGPAHLLANAVVVGVVGPAVAYGTTRLRFHAFFVSTGAVAGLAQVWLAGLVGPAAGVLGASGAAFALVGYVLAANPASAAAFDRLRLPPRAVAAAVAGVALVVTLLWSAPGSALVAHFTGAALGLVAGRARLLGV</sequence>